<comment type="caution">
    <text evidence="7">The sequence shown here is derived from an EMBL/GenBank/DDBJ whole genome shotgun (WGS) entry which is preliminary data.</text>
</comment>
<keyword evidence="8" id="KW-1185">Reference proteome</keyword>
<proteinExistence type="predicted"/>
<dbReference type="GO" id="GO:0003677">
    <property type="term" value="F:DNA binding"/>
    <property type="evidence" value="ECO:0007669"/>
    <property type="project" value="UniProtKB-UniRule"/>
</dbReference>
<dbReference type="InterPro" id="IPR036910">
    <property type="entry name" value="HMG_box_dom_sf"/>
</dbReference>
<feature type="compositionally biased region" description="Basic residues" evidence="5">
    <location>
        <begin position="50"/>
        <end position="61"/>
    </location>
</feature>
<dbReference type="Proteomes" id="UP001186944">
    <property type="component" value="Unassembled WGS sequence"/>
</dbReference>
<dbReference type="PANTHER" id="PTHR46318:SF3">
    <property type="entry name" value="UPSTREAM BINDING TRANSCRIPTION FACTOR"/>
    <property type="match status" value="1"/>
</dbReference>
<evidence type="ECO:0000256" key="2">
    <source>
        <dbReference type="ARBA" id="ARBA00023125"/>
    </source>
</evidence>
<dbReference type="AlphaFoldDB" id="A0AA89CAZ5"/>
<evidence type="ECO:0000256" key="1">
    <source>
        <dbReference type="ARBA" id="ARBA00004123"/>
    </source>
</evidence>
<evidence type="ECO:0000256" key="3">
    <source>
        <dbReference type="ARBA" id="ARBA00023242"/>
    </source>
</evidence>
<feature type="compositionally biased region" description="Basic and acidic residues" evidence="5">
    <location>
        <begin position="86"/>
        <end position="101"/>
    </location>
</feature>
<name>A0AA89CAZ5_PINIB</name>
<evidence type="ECO:0000256" key="4">
    <source>
        <dbReference type="PROSITE-ProRule" id="PRU00267"/>
    </source>
</evidence>
<dbReference type="SUPFAM" id="SSF47095">
    <property type="entry name" value="HMG-box"/>
    <property type="match status" value="2"/>
</dbReference>
<evidence type="ECO:0000256" key="5">
    <source>
        <dbReference type="SAM" id="MobiDB-lite"/>
    </source>
</evidence>
<sequence length="537" mass="61284">MGKAKRKIDMDTELSQNDGASAKKKKKKHSESGIVPDSLTNSHTSEHAEKKKKKKKKRNKEKSKDKVFTEHPVTEDTSHMAPSGDSNRESQDEGKSSESEPWKIEDTLRLVHYFLTLPAVSDNGLSHSTLQKDIDWNAVHIEGMSTEDCKQKFKFLSYRAKQMMTIGELCPLINRVLEEPVVQRHHGIKVPTKAAKKEPVLKMKTLTPQQMYTDSMVAKELQENPQLDVKEIKAKKEFFRKKWYTLKDSKKVKWIQKAMQDQEDASKKILVTKAEKKLSEKASGAPVAPPGSAYSLFCKMLMPELTEYKGTEKFTICGQRWKALSDEENKKYHTEHSKLQEEYKRKYQEYLSTLTEEQRQALAVKNKPKPKASVSKTPKKSSNAPGLTKEMYAQVVKPEIQHDHPEMSEADILHKITRDFMKLTPEEKIKYETLHIQINQKRITDFFRNGQTESTPKHKKDNVKKKMTIPQIKEKVTSPRKSSSAVKSKKDSDSSSSEESSEDETNVKKNSPKKAPSGSTSKQRPKPDSSSSDSDSD</sequence>
<comment type="subcellular location">
    <subcellularLocation>
        <location evidence="1">Nucleus</location>
    </subcellularLocation>
</comment>
<dbReference type="SMART" id="SM00398">
    <property type="entry name" value="HMG"/>
    <property type="match status" value="2"/>
</dbReference>
<dbReference type="Pfam" id="PF00505">
    <property type="entry name" value="HMG_box"/>
    <property type="match status" value="1"/>
</dbReference>
<feature type="region of interest" description="Disordered" evidence="5">
    <location>
        <begin position="447"/>
        <end position="537"/>
    </location>
</feature>
<reference evidence="7" key="1">
    <citation type="submission" date="2019-08" db="EMBL/GenBank/DDBJ databases">
        <title>The improved chromosome-level genome for the pearl oyster Pinctada fucata martensii using PacBio sequencing and Hi-C.</title>
        <authorList>
            <person name="Zheng Z."/>
        </authorList>
    </citation>
    <scope>NUCLEOTIDE SEQUENCE</scope>
    <source>
        <strain evidence="7">ZZ-2019</strain>
        <tissue evidence="7">Adductor muscle</tissue>
    </source>
</reference>
<feature type="compositionally biased region" description="Polar residues" evidence="5">
    <location>
        <begin position="374"/>
        <end position="385"/>
    </location>
</feature>
<gene>
    <name evidence="7" type="ORF">FSP39_016947</name>
</gene>
<dbReference type="InterPro" id="IPR009071">
    <property type="entry name" value="HMG_box_dom"/>
</dbReference>
<feature type="domain" description="HMG box" evidence="6">
    <location>
        <begin position="287"/>
        <end position="351"/>
    </location>
</feature>
<dbReference type="InterPro" id="IPR051762">
    <property type="entry name" value="UBF1"/>
</dbReference>
<feature type="compositionally biased region" description="Low complexity" evidence="5">
    <location>
        <begin position="528"/>
        <end position="537"/>
    </location>
</feature>
<feature type="DNA-binding region" description="HMG box" evidence="4">
    <location>
        <begin position="287"/>
        <end position="351"/>
    </location>
</feature>
<evidence type="ECO:0000313" key="8">
    <source>
        <dbReference type="Proteomes" id="UP001186944"/>
    </source>
</evidence>
<dbReference type="PANTHER" id="PTHR46318">
    <property type="entry name" value="UPSTREAM BINDING TRANSCRIPTION FACTOR"/>
    <property type="match status" value="1"/>
</dbReference>
<feature type="region of interest" description="Disordered" evidence="5">
    <location>
        <begin position="1"/>
        <end position="101"/>
    </location>
</feature>
<feature type="compositionally biased region" description="Basic residues" evidence="5">
    <location>
        <begin position="457"/>
        <end position="467"/>
    </location>
</feature>
<feature type="compositionally biased region" description="Basic and acidic residues" evidence="5">
    <location>
        <begin position="62"/>
        <end position="78"/>
    </location>
</feature>
<evidence type="ECO:0000313" key="7">
    <source>
        <dbReference type="EMBL" id="KAK3107539.1"/>
    </source>
</evidence>
<feature type="region of interest" description="Disordered" evidence="5">
    <location>
        <begin position="362"/>
        <end position="385"/>
    </location>
</feature>
<keyword evidence="2 4" id="KW-0238">DNA-binding</keyword>
<accession>A0AA89CAZ5</accession>
<dbReference type="PROSITE" id="PS50118">
    <property type="entry name" value="HMG_BOX_2"/>
    <property type="match status" value="1"/>
</dbReference>
<dbReference type="Gene3D" id="1.10.30.10">
    <property type="entry name" value="High mobility group box domain"/>
    <property type="match status" value="3"/>
</dbReference>
<keyword evidence="3 4" id="KW-0539">Nucleus</keyword>
<protein>
    <recommendedName>
        <fullName evidence="6">HMG box domain-containing protein</fullName>
    </recommendedName>
</protein>
<dbReference type="GO" id="GO:0005634">
    <property type="term" value="C:nucleus"/>
    <property type="evidence" value="ECO:0007669"/>
    <property type="project" value="UniProtKB-SubCell"/>
</dbReference>
<dbReference type="EMBL" id="VSWD01000002">
    <property type="protein sequence ID" value="KAK3107539.1"/>
    <property type="molecule type" value="Genomic_DNA"/>
</dbReference>
<evidence type="ECO:0000259" key="6">
    <source>
        <dbReference type="PROSITE" id="PS50118"/>
    </source>
</evidence>
<organism evidence="7 8">
    <name type="scientific">Pinctada imbricata</name>
    <name type="common">Atlantic pearl-oyster</name>
    <name type="synonym">Pinctada martensii</name>
    <dbReference type="NCBI Taxonomy" id="66713"/>
    <lineage>
        <taxon>Eukaryota</taxon>
        <taxon>Metazoa</taxon>
        <taxon>Spiralia</taxon>
        <taxon>Lophotrochozoa</taxon>
        <taxon>Mollusca</taxon>
        <taxon>Bivalvia</taxon>
        <taxon>Autobranchia</taxon>
        <taxon>Pteriomorphia</taxon>
        <taxon>Pterioida</taxon>
        <taxon>Pterioidea</taxon>
        <taxon>Pteriidae</taxon>
        <taxon>Pinctada</taxon>
    </lineage>
</organism>